<feature type="transmembrane region" description="Helical" evidence="1">
    <location>
        <begin position="94"/>
        <end position="114"/>
    </location>
</feature>
<evidence type="ECO:0000256" key="1">
    <source>
        <dbReference type="SAM" id="Phobius"/>
    </source>
</evidence>
<evidence type="ECO:0000313" key="2">
    <source>
        <dbReference type="EMBL" id="GAA4795682.1"/>
    </source>
</evidence>
<keyword evidence="1" id="KW-0812">Transmembrane</keyword>
<feature type="transmembrane region" description="Helical" evidence="1">
    <location>
        <begin position="154"/>
        <end position="176"/>
    </location>
</feature>
<sequence length="350" mass="37005">MKDAAERTRAWPREEDEQWAARVEMRLALDLQAPDGLADLVLDEVHEAVTETGLDARELFGPPDEYARTAVEEHVGEEQRARVDVKGMAPGQRFTASLATFCGIGILLGLMHWFREGLWMAPGPAALAALAGIALAGLLAVCALTAWSAGRIRGAAGLAAAGAAAVGAAVAAASLLPEDPRVTLPAPAAAAVCAVLAVLAANLPAAAVERCFVPAPRPGDDGHWLSRLEGVLRGRHALSAAEARGHVREARRHLEASGEDAATAFGDVEVYALRLAAGPRRAARVERRELYGATAIAAVLALLLVEKVRNPEPGSVWFWCSLAVALVWITHAIRLWLRAAATRNRRGGRA</sequence>
<dbReference type="EMBL" id="BAABJV010000026">
    <property type="protein sequence ID" value="GAA4795682.1"/>
    <property type="molecule type" value="Genomic_DNA"/>
</dbReference>
<proteinExistence type="predicted"/>
<dbReference type="RefSeq" id="WP_345616250.1">
    <property type="nucleotide sequence ID" value="NZ_BAABJV010000026.1"/>
</dbReference>
<protein>
    <recommendedName>
        <fullName evidence="4">Integral membrane protein</fullName>
    </recommendedName>
</protein>
<keyword evidence="3" id="KW-1185">Reference proteome</keyword>
<gene>
    <name evidence="2" type="ORF">GCM10023329_55450</name>
</gene>
<feature type="transmembrane region" description="Helical" evidence="1">
    <location>
        <begin position="316"/>
        <end position="337"/>
    </location>
</feature>
<name>A0ABP9BHE9_9ACTN</name>
<accession>A0ABP9BHE9</accession>
<feature type="transmembrane region" description="Helical" evidence="1">
    <location>
        <begin position="290"/>
        <end position="310"/>
    </location>
</feature>
<evidence type="ECO:0008006" key="4">
    <source>
        <dbReference type="Google" id="ProtNLM"/>
    </source>
</evidence>
<feature type="transmembrane region" description="Helical" evidence="1">
    <location>
        <begin position="188"/>
        <end position="208"/>
    </location>
</feature>
<dbReference type="Proteomes" id="UP001501147">
    <property type="component" value="Unassembled WGS sequence"/>
</dbReference>
<comment type="caution">
    <text evidence="2">The sequence shown here is derived from an EMBL/GenBank/DDBJ whole genome shotgun (WGS) entry which is preliminary data.</text>
</comment>
<evidence type="ECO:0000313" key="3">
    <source>
        <dbReference type="Proteomes" id="UP001501147"/>
    </source>
</evidence>
<organism evidence="2 3">
    <name type="scientific">Streptomyces sanyensis</name>
    <dbReference type="NCBI Taxonomy" id="568869"/>
    <lineage>
        <taxon>Bacteria</taxon>
        <taxon>Bacillati</taxon>
        <taxon>Actinomycetota</taxon>
        <taxon>Actinomycetes</taxon>
        <taxon>Kitasatosporales</taxon>
        <taxon>Streptomycetaceae</taxon>
        <taxon>Streptomyces</taxon>
    </lineage>
</organism>
<reference evidence="3" key="1">
    <citation type="journal article" date="2019" name="Int. J. Syst. Evol. Microbiol.">
        <title>The Global Catalogue of Microorganisms (GCM) 10K type strain sequencing project: providing services to taxonomists for standard genome sequencing and annotation.</title>
        <authorList>
            <consortium name="The Broad Institute Genomics Platform"/>
            <consortium name="The Broad Institute Genome Sequencing Center for Infectious Disease"/>
            <person name="Wu L."/>
            <person name="Ma J."/>
        </authorList>
    </citation>
    <scope>NUCLEOTIDE SEQUENCE [LARGE SCALE GENOMIC DNA]</scope>
    <source>
        <strain evidence="3">JCM 18324</strain>
    </source>
</reference>
<keyword evidence="1" id="KW-1133">Transmembrane helix</keyword>
<feature type="transmembrane region" description="Helical" evidence="1">
    <location>
        <begin position="126"/>
        <end position="147"/>
    </location>
</feature>
<keyword evidence="1" id="KW-0472">Membrane</keyword>